<gene>
    <name evidence="1" type="ORF">L227DRAFT_435907</name>
</gene>
<proteinExistence type="predicted"/>
<keyword evidence="2" id="KW-1185">Reference proteome</keyword>
<reference evidence="1" key="1">
    <citation type="journal article" date="2018" name="Genome Biol. Evol.">
        <title>Genomics and development of Lentinus tigrinus, a white-rot wood-decaying mushroom with dimorphic fruiting bodies.</title>
        <authorList>
            <person name="Wu B."/>
            <person name="Xu Z."/>
            <person name="Knudson A."/>
            <person name="Carlson A."/>
            <person name="Chen N."/>
            <person name="Kovaka S."/>
            <person name="LaButti K."/>
            <person name="Lipzen A."/>
            <person name="Pennachio C."/>
            <person name="Riley R."/>
            <person name="Schakwitz W."/>
            <person name="Umezawa K."/>
            <person name="Ohm R.A."/>
            <person name="Grigoriev I.V."/>
            <person name="Nagy L.G."/>
            <person name="Gibbons J."/>
            <person name="Hibbett D."/>
        </authorList>
    </citation>
    <scope>NUCLEOTIDE SEQUENCE [LARGE SCALE GENOMIC DNA]</scope>
    <source>
        <strain evidence="1">ALCF2SS1-6</strain>
    </source>
</reference>
<organism evidence="1 2">
    <name type="scientific">Lentinus tigrinus ALCF2SS1-6</name>
    <dbReference type="NCBI Taxonomy" id="1328759"/>
    <lineage>
        <taxon>Eukaryota</taxon>
        <taxon>Fungi</taxon>
        <taxon>Dikarya</taxon>
        <taxon>Basidiomycota</taxon>
        <taxon>Agaricomycotina</taxon>
        <taxon>Agaricomycetes</taxon>
        <taxon>Polyporales</taxon>
        <taxon>Polyporaceae</taxon>
        <taxon>Lentinus</taxon>
    </lineage>
</organism>
<sequence>MHVRQSLHALTDMRTCLMSILHRTWIRRISHHGYACRLRFRLHFAVPRPLASSVISILPSVASPSYLSQCTLRYGAVTSGVLPGTLRRRIVCLMVPGLGDCLRRPLTTQSRPQASYNHIRPQSTRALLLGSYNAADGVAGRRRWKNSSSH</sequence>
<evidence type="ECO:0000313" key="1">
    <source>
        <dbReference type="EMBL" id="RPD62760.1"/>
    </source>
</evidence>
<evidence type="ECO:0000313" key="2">
    <source>
        <dbReference type="Proteomes" id="UP000313359"/>
    </source>
</evidence>
<accession>A0A5C2SGA4</accession>
<dbReference type="EMBL" id="ML122258">
    <property type="protein sequence ID" value="RPD62760.1"/>
    <property type="molecule type" value="Genomic_DNA"/>
</dbReference>
<protein>
    <submittedName>
        <fullName evidence="1">Uncharacterized protein</fullName>
    </submittedName>
</protein>
<name>A0A5C2SGA4_9APHY</name>
<dbReference type="AlphaFoldDB" id="A0A5C2SGA4"/>
<dbReference type="Proteomes" id="UP000313359">
    <property type="component" value="Unassembled WGS sequence"/>
</dbReference>